<dbReference type="RefSeq" id="WP_150795665.1">
    <property type="nucleotide sequence ID" value="NZ_CABVJG010000028.1"/>
</dbReference>
<dbReference type="Pfam" id="PF00132">
    <property type="entry name" value="Hexapep"/>
    <property type="match status" value="1"/>
</dbReference>
<keyword evidence="4 8" id="KW-0808">Transferase</keyword>
<organism evidence="9 10">
    <name type="scientific">Pseudomonas fluorescens</name>
    <dbReference type="NCBI Taxonomy" id="294"/>
    <lineage>
        <taxon>Bacteria</taxon>
        <taxon>Pseudomonadati</taxon>
        <taxon>Pseudomonadota</taxon>
        <taxon>Gammaproteobacteria</taxon>
        <taxon>Pseudomonadales</taxon>
        <taxon>Pseudomonadaceae</taxon>
        <taxon>Pseudomonas</taxon>
    </lineage>
</organism>
<proteinExistence type="inferred from homology"/>
<evidence type="ECO:0000256" key="4">
    <source>
        <dbReference type="ARBA" id="ARBA00022679"/>
    </source>
</evidence>
<dbReference type="AlphaFoldDB" id="A0A5E7VRX1"/>
<dbReference type="GO" id="GO:0006535">
    <property type="term" value="P:cysteine biosynthetic process from serine"/>
    <property type="evidence" value="ECO:0007669"/>
    <property type="project" value="InterPro"/>
</dbReference>
<keyword evidence="7 8" id="KW-0012">Acyltransferase</keyword>
<evidence type="ECO:0000256" key="7">
    <source>
        <dbReference type="ARBA" id="ARBA00023315"/>
    </source>
</evidence>
<dbReference type="InterPro" id="IPR001451">
    <property type="entry name" value="Hexapep"/>
</dbReference>
<reference evidence="9 10" key="1">
    <citation type="submission" date="2019-09" db="EMBL/GenBank/DDBJ databases">
        <authorList>
            <person name="Chandra G."/>
            <person name="Truman W A."/>
        </authorList>
    </citation>
    <scope>NUCLEOTIDE SEQUENCE [LARGE SCALE GENOMIC DNA]</scope>
    <source>
        <strain evidence="9">PS925</strain>
    </source>
</reference>
<keyword evidence="5" id="KW-0677">Repeat</keyword>
<dbReference type="EC" id="2.3.1.30" evidence="8"/>
<evidence type="ECO:0000256" key="5">
    <source>
        <dbReference type="ARBA" id="ARBA00022737"/>
    </source>
</evidence>
<dbReference type="Proteomes" id="UP000412311">
    <property type="component" value="Unassembled WGS sequence"/>
</dbReference>
<evidence type="ECO:0000313" key="10">
    <source>
        <dbReference type="Proteomes" id="UP000412311"/>
    </source>
</evidence>
<dbReference type="InterPro" id="IPR018357">
    <property type="entry name" value="Hexapep_transf_CS"/>
</dbReference>
<protein>
    <recommendedName>
        <fullName evidence="8">Serine acetyltransferase</fullName>
        <ecNumber evidence="8">2.3.1.30</ecNumber>
    </recommendedName>
</protein>
<evidence type="ECO:0000256" key="1">
    <source>
        <dbReference type="ARBA" id="ARBA00007274"/>
    </source>
</evidence>
<accession>A0A5E7VRX1</accession>
<evidence type="ECO:0000256" key="2">
    <source>
        <dbReference type="ARBA" id="ARBA00022516"/>
    </source>
</evidence>
<comment type="similarity">
    <text evidence="1 8">Belongs to the transferase hexapeptide repeat family.</text>
</comment>
<evidence type="ECO:0000256" key="3">
    <source>
        <dbReference type="ARBA" id="ARBA00022556"/>
    </source>
</evidence>
<dbReference type="InterPro" id="IPR005881">
    <property type="entry name" value="Ser_O-AcTrfase"/>
</dbReference>
<keyword evidence="3" id="KW-0441">Lipid A biosynthesis</keyword>
<dbReference type="GO" id="GO:0005737">
    <property type="term" value="C:cytoplasm"/>
    <property type="evidence" value="ECO:0007669"/>
    <property type="project" value="InterPro"/>
</dbReference>
<dbReference type="PANTHER" id="PTHR42811">
    <property type="entry name" value="SERINE ACETYLTRANSFERASE"/>
    <property type="match status" value="1"/>
</dbReference>
<sequence length="182" mass="21136">MRDFKELCAYLREEIATKEDGSVKLSTLINRVLAKERYHYVFWFRIAQYLHNKPRGFWNYKKWAKRINRKLIREHNIDIGLSAQIGPGICFSHRIGIVITHRAIIGRNLRLRQNTTIGSKDYTQGHVRLGDNVEIGANVCIVGEINIGNNVTIGAQAFVNKDIPDNTVYYTEYRPTYRTKPK</sequence>
<dbReference type="SUPFAM" id="SSF51161">
    <property type="entry name" value="Trimeric LpxA-like enzymes"/>
    <property type="match status" value="1"/>
</dbReference>
<keyword evidence="6" id="KW-0443">Lipid metabolism</keyword>
<dbReference type="InterPro" id="IPR045304">
    <property type="entry name" value="LbH_SAT"/>
</dbReference>
<evidence type="ECO:0000313" key="9">
    <source>
        <dbReference type="EMBL" id="VVQ25551.1"/>
    </source>
</evidence>
<keyword evidence="2" id="KW-0444">Lipid biosynthesis</keyword>
<dbReference type="EMBL" id="CABVJG010000028">
    <property type="protein sequence ID" value="VVQ25551.1"/>
    <property type="molecule type" value="Genomic_DNA"/>
</dbReference>
<dbReference type="Gene3D" id="2.160.10.10">
    <property type="entry name" value="Hexapeptide repeat proteins"/>
    <property type="match status" value="1"/>
</dbReference>
<dbReference type="GO" id="GO:0009245">
    <property type="term" value="P:lipid A biosynthetic process"/>
    <property type="evidence" value="ECO:0007669"/>
    <property type="project" value="UniProtKB-KW"/>
</dbReference>
<dbReference type="PIRSF" id="PIRSF000441">
    <property type="entry name" value="CysE"/>
    <property type="match status" value="1"/>
</dbReference>
<name>A0A5E7VRX1_PSEFL</name>
<dbReference type="InterPro" id="IPR011004">
    <property type="entry name" value="Trimer_LpxA-like_sf"/>
</dbReference>
<gene>
    <name evidence="9" type="primary">cysE_2</name>
    <name evidence="9" type="ORF">PS925_05820</name>
</gene>
<dbReference type="PROSITE" id="PS00101">
    <property type="entry name" value="HEXAPEP_TRANSFERASES"/>
    <property type="match status" value="1"/>
</dbReference>
<evidence type="ECO:0000256" key="6">
    <source>
        <dbReference type="ARBA" id="ARBA00023098"/>
    </source>
</evidence>
<dbReference type="GO" id="GO:0009001">
    <property type="term" value="F:serine O-acetyltransferase activity"/>
    <property type="evidence" value="ECO:0007669"/>
    <property type="project" value="UniProtKB-EC"/>
</dbReference>
<dbReference type="CDD" id="cd03354">
    <property type="entry name" value="LbH_SAT"/>
    <property type="match status" value="1"/>
</dbReference>
<evidence type="ECO:0000256" key="8">
    <source>
        <dbReference type="PIRNR" id="PIRNR000441"/>
    </source>
</evidence>
<comment type="catalytic activity">
    <reaction evidence="8">
        <text>L-serine + acetyl-CoA = O-acetyl-L-serine + CoA</text>
        <dbReference type="Rhea" id="RHEA:24560"/>
        <dbReference type="ChEBI" id="CHEBI:33384"/>
        <dbReference type="ChEBI" id="CHEBI:57287"/>
        <dbReference type="ChEBI" id="CHEBI:57288"/>
        <dbReference type="ChEBI" id="CHEBI:58340"/>
        <dbReference type="EC" id="2.3.1.30"/>
    </reaction>
</comment>
<dbReference type="GO" id="GO:0016020">
    <property type="term" value="C:membrane"/>
    <property type="evidence" value="ECO:0007669"/>
    <property type="project" value="GOC"/>
</dbReference>